<dbReference type="EMBL" id="DAKRPA010000134">
    <property type="protein sequence ID" value="DAZ97464.1"/>
    <property type="molecule type" value="Genomic_DNA"/>
</dbReference>
<dbReference type="PROSITE" id="PS51257">
    <property type="entry name" value="PROKAR_LIPOPROTEIN"/>
    <property type="match status" value="1"/>
</dbReference>
<name>A0AAV2YVM8_9STRA</name>
<dbReference type="AlphaFoldDB" id="A0AAV2YVM8"/>
<sequence length="234" mass="27150">MRQVRGRGDTGSRAQSSGDLSRRALAQLLTVTMGCNLSMWISLVTLITTVIYYYKMVVLTELTTEATLFNTLYAEYATPHMLDSVRSVAFAILVSPSHLLTPRALIVRAVEDFAHETKLEDKQIICRKSTEKLWDRKLDHDWQRILHWYQKVVYFHRMGLLNDRFYKEFPGESRTRHFVEHVEPFALNSCRLHEEKNCSDIFDYLRKLYSLPARQQVTCGDEKDAAGKAAKEEL</sequence>
<keyword evidence="1" id="KW-0812">Transmembrane</keyword>
<organism evidence="2 3">
    <name type="scientific">Lagenidium giganteum</name>
    <dbReference type="NCBI Taxonomy" id="4803"/>
    <lineage>
        <taxon>Eukaryota</taxon>
        <taxon>Sar</taxon>
        <taxon>Stramenopiles</taxon>
        <taxon>Oomycota</taxon>
        <taxon>Peronosporomycetes</taxon>
        <taxon>Pythiales</taxon>
        <taxon>Pythiaceae</taxon>
    </lineage>
</organism>
<keyword evidence="1" id="KW-1133">Transmembrane helix</keyword>
<comment type="caution">
    <text evidence="2">The sequence shown here is derived from an EMBL/GenBank/DDBJ whole genome shotgun (WGS) entry which is preliminary data.</text>
</comment>
<feature type="transmembrane region" description="Helical" evidence="1">
    <location>
        <begin position="28"/>
        <end position="54"/>
    </location>
</feature>
<evidence type="ECO:0000313" key="2">
    <source>
        <dbReference type="EMBL" id="DAZ97464.1"/>
    </source>
</evidence>
<evidence type="ECO:0000313" key="3">
    <source>
        <dbReference type="Proteomes" id="UP001146120"/>
    </source>
</evidence>
<keyword evidence="1" id="KW-0472">Membrane</keyword>
<reference evidence="2" key="2">
    <citation type="journal article" date="2023" name="Microbiol Resour">
        <title>Decontamination and Annotation of the Draft Genome Sequence of the Oomycete Lagenidium giganteum ARSEF 373.</title>
        <authorList>
            <person name="Morgan W.R."/>
            <person name="Tartar A."/>
        </authorList>
    </citation>
    <scope>NUCLEOTIDE SEQUENCE</scope>
    <source>
        <strain evidence="2">ARSEF 373</strain>
    </source>
</reference>
<gene>
    <name evidence="2" type="ORF">N0F65_009947</name>
</gene>
<dbReference type="Proteomes" id="UP001146120">
    <property type="component" value="Unassembled WGS sequence"/>
</dbReference>
<keyword evidence="3" id="KW-1185">Reference proteome</keyword>
<evidence type="ECO:0000256" key="1">
    <source>
        <dbReference type="SAM" id="Phobius"/>
    </source>
</evidence>
<accession>A0AAV2YVM8</accession>
<reference evidence="2" key="1">
    <citation type="submission" date="2022-11" db="EMBL/GenBank/DDBJ databases">
        <authorList>
            <person name="Morgan W.R."/>
            <person name="Tartar A."/>
        </authorList>
    </citation>
    <scope>NUCLEOTIDE SEQUENCE</scope>
    <source>
        <strain evidence="2">ARSEF 373</strain>
    </source>
</reference>
<protein>
    <submittedName>
        <fullName evidence="2">Uncharacterized protein</fullName>
    </submittedName>
</protein>
<proteinExistence type="predicted"/>